<name>A0ABY5D832_9ACTN</name>
<keyword evidence="2" id="KW-1185">Reference proteome</keyword>
<dbReference type="Proteomes" id="UP001055940">
    <property type="component" value="Chromosome"/>
</dbReference>
<dbReference type="EMBL" id="CP099837">
    <property type="protein sequence ID" value="USY20506.1"/>
    <property type="molecule type" value="Genomic_DNA"/>
</dbReference>
<reference evidence="1" key="1">
    <citation type="submission" date="2022-06" db="EMBL/GenBank/DDBJ databases">
        <authorList>
            <person name="Ping M."/>
        </authorList>
    </citation>
    <scope>NUCLEOTIDE SEQUENCE</scope>
    <source>
        <strain evidence="1">JCM11759T</strain>
    </source>
</reference>
<evidence type="ECO:0000313" key="2">
    <source>
        <dbReference type="Proteomes" id="UP001055940"/>
    </source>
</evidence>
<accession>A0ABY5D832</accession>
<dbReference type="RefSeq" id="WP_254419571.1">
    <property type="nucleotide sequence ID" value="NZ_BAAAJB010000017.1"/>
</dbReference>
<sequence>MSSEVVYDAALSQEVQATLFQVSSDVESLIAQRGVDVTAAMQNINAGEATDTYSEKELDWARAAEEVRGIIKSVEKTLVEYDSIANKTLADASDVVHNI</sequence>
<proteinExistence type="predicted"/>
<gene>
    <name evidence="1" type="ORF">NE857_02270</name>
</gene>
<protein>
    <submittedName>
        <fullName evidence="1">Uncharacterized protein</fullName>
    </submittedName>
</protein>
<evidence type="ECO:0000313" key="1">
    <source>
        <dbReference type="EMBL" id="USY20506.1"/>
    </source>
</evidence>
<organism evidence="1 2">
    <name type="scientific">Nocardiopsis exhalans</name>
    <dbReference type="NCBI Taxonomy" id="163604"/>
    <lineage>
        <taxon>Bacteria</taxon>
        <taxon>Bacillati</taxon>
        <taxon>Actinomycetota</taxon>
        <taxon>Actinomycetes</taxon>
        <taxon>Streptosporangiales</taxon>
        <taxon>Nocardiopsidaceae</taxon>
        <taxon>Nocardiopsis</taxon>
    </lineage>
</organism>